<keyword evidence="2 7" id="KW-0479">Metal-binding</keyword>
<feature type="binding site" evidence="7">
    <location>
        <position position="130"/>
    </location>
    <ligand>
        <name>Zn(2+)</name>
        <dbReference type="ChEBI" id="CHEBI:29105"/>
    </ligand>
</feature>
<dbReference type="PIRSF" id="PIRSF038994">
    <property type="entry name" value="NagA"/>
    <property type="match status" value="1"/>
</dbReference>
<comment type="cofactor">
    <cofactor evidence="7">
        <name>a divalent metal cation</name>
        <dbReference type="ChEBI" id="CHEBI:60240"/>
    </cofactor>
    <text evidence="7">Binds 1 divalent metal cation per subunit.</text>
</comment>
<dbReference type="Gene3D" id="2.30.40.10">
    <property type="entry name" value="Urease, subunit C, domain 1"/>
    <property type="match status" value="1"/>
</dbReference>
<dbReference type="Pfam" id="PF01979">
    <property type="entry name" value="Amidohydro_1"/>
    <property type="match status" value="1"/>
</dbReference>
<dbReference type="InterPro" id="IPR006680">
    <property type="entry name" value="Amidohydro-rel"/>
</dbReference>
<dbReference type="EMBL" id="JXXK01000011">
    <property type="protein sequence ID" value="KJF39907.1"/>
    <property type="molecule type" value="Genomic_DNA"/>
</dbReference>
<dbReference type="InterPro" id="IPR003764">
    <property type="entry name" value="GlcNAc_6-P_deAcase"/>
</dbReference>
<dbReference type="NCBIfam" id="TIGR00221">
    <property type="entry name" value="nagA"/>
    <property type="match status" value="1"/>
</dbReference>
<evidence type="ECO:0000256" key="6">
    <source>
        <dbReference type="PIRSR" id="PIRSR038994-1"/>
    </source>
</evidence>
<dbReference type="Gene3D" id="3.20.20.140">
    <property type="entry name" value="Metal-dependent hydrolases"/>
    <property type="match status" value="1"/>
</dbReference>
<evidence type="ECO:0000256" key="3">
    <source>
        <dbReference type="ARBA" id="ARBA00022801"/>
    </source>
</evidence>
<dbReference type="GO" id="GO:0046872">
    <property type="term" value="F:metal ion binding"/>
    <property type="evidence" value="ECO:0007669"/>
    <property type="project" value="UniProtKB-KW"/>
</dbReference>
<dbReference type="GeneID" id="42856732"/>
<gene>
    <name evidence="9" type="ORF">TQ39_09045</name>
</gene>
<keyword evidence="4 5" id="KW-0119">Carbohydrate metabolism</keyword>
<sequence>MRIRLYDVTRITRTGLVPHSAIDAEDGAITAVYDTLPAEEPGVRSVDAKGAYAAPGFIDIHLHGGGGVEFMDATPERIRAGCAAHARHGTTTLLPTTLAASPELTLRMIRAVRQAQAATTECTIAGVHLEGPFLSPAQSGAQSPDALSLPTSGLWDRLLDEWPGGVRIMGAAPELPGAMALGEALRARGVVASIAHSDADYETCRRALACGFTDITHIYSGCSMVHRKNGYRFGGVVEAGLLEDAFTVQVIADGKHLPPELLRLIVKCKGADRISLITDALFAAGSDLPDGSVLRQANGMETVLEDGVMKLPDRQAFAGSVATMDRLVRNMVHLAGVPLWDAVAMATATPARVIGLADRKGSLAPGFDADIVLMDKQLNVKAVMARGQFVE</sequence>
<dbReference type="SUPFAM" id="SSF51338">
    <property type="entry name" value="Composite domain of metallo-dependent hydrolases"/>
    <property type="match status" value="1"/>
</dbReference>
<feature type="active site" description="Proton donor/acceptor" evidence="6">
    <location>
        <position position="279"/>
    </location>
</feature>
<dbReference type="SUPFAM" id="SSF51556">
    <property type="entry name" value="Metallo-dependent hydrolases"/>
    <property type="match status" value="1"/>
</dbReference>
<evidence type="ECO:0000256" key="7">
    <source>
        <dbReference type="PIRSR" id="PIRSR038994-3"/>
    </source>
</evidence>
<proteinExistence type="inferred from homology"/>
<dbReference type="AlphaFoldDB" id="A0A0D8IZ07"/>
<dbReference type="Proteomes" id="UP000032483">
    <property type="component" value="Unassembled WGS sequence"/>
</dbReference>
<comment type="caution">
    <text evidence="9">The sequence shown here is derived from an EMBL/GenBank/DDBJ whole genome shotgun (WGS) entry which is preliminary data.</text>
</comment>
<dbReference type="InterPro" id="IPR011059">
    <property type="entry name" value="Metal-dep_hydrolase_composite"/>
</dbReference>
<evidence type="ECO:0000256" key="2">
    <source>
        <dbReference type="ARBA" id="ARBA00022723"/>
    </source>
</evidence>
<feature type="domain" description="Amidohydrolase-related" evidence="8">
    <location>
        <begin position="53"/>
        <end position="390"/>
    </location>
</feature>
<evidence type="ECO:0000259" key="8">
    <source>
        <dbReference type="Pfam" id="PF01979"/>
    </source>
</evidence>
<organism evidence="9 10">
    <name type="scientific">Ruthenibacterium lactatiformans</name>
    <dbReference type="NCBI Taxonomy" id="1550024"/>
    <lineage>
        <taxon>Bacteria</taxon>
        <taxon>Bacillati</taxon>
        <taxon>Bacillota</taxon>
        <taxon>Clostridia</taxon>
        <taxon>Eubacteriales</taxon>
        <taxon>Oscillospiraceae</taxon>
        <taxon>Ruthenibacterium</taxon>
    </lineage>
</organism>
<feature type="binding site" evidence="7">
    <location>
        <position position="217"/>
    </location>
    <ligand>
        <name>Zn(2+)</name>
        <dbReference type="ChEBI" id="CHEBI:29105"/>
    </ligand>
</feature>
<dbReference type="GO" id="GO:0006046">
    <property type="term" value="P:N-acetylglucosamine catabolic process"/>
    <property type="evidence" value="ECO:0007669"/>
    <property type="project" value="TreeGrafter"/>
</dbReference>
<name>A0A0D8IZ07_9FIRM</name>
<protein>
    <recommendedName>
        <fullName evidence="8">Amidohydrolase-related domain-containing protein</fullName>
    </recommendedName>
</protein>
<dbReference type="InterPro" id="IPR032466">
    <property type="entry name" value="Metal_Hydrolase"/>
</dbReference>
<dbReference type="GO" id="GO:0008448">
    <property type="term" value="F:N-acetylglucosamine-6-phosphate deacetylase activity"/>
    <property type="evidence" value="ECO:0007669"/>
    <property type="project" value="InterPro"/>
</dbReference>
<accession>A0A0D8IZ07</accession>
<evidence type="ECO:0000256" key="1">
    <source>
        <dbReference type="ARBA" id="ARBA00010716"/>
    </source>
</evidence>
<evidence type="ECO:0000313" key="10">
    <source>
        <dbReference type="Proteomes" id="UP000032483"/>
    </source>
</evidence>
<dbReference type="PANTHER" id="PTHR11113">
    <property type="entry name" value="N-ACETYLGLUCOSAMINE-6-PHOSPHATE DEACETYLASE"/>
    <property type="match status" value="1"/>
</dbReference>
<keyword evidence="3 5" id="KW-0378">Hydrolase</keyword>
<reference evidence="9" key="1">
    <citation type="submission" date="2015-02" db="EMBL/GenBank/DDBJ databases">
        <title>A novel member of the family Ruminococcaceae isolated from human feces.</title>
        <authorList>
            <person name="Shkoporov A.N."/>
            <person name="Chaplin A.V."/>
            <person name="Motuzova O.V."/>
            <person name="Kafarskaia L.I."/>
            <person name="Khokhlova E.V."/>
            <person name="Efimov B.A."/>
        </authorList>
    </citation>
    <scope>NUCLEOTIDE SEQUENCE [LARGE SCALE GENOMIC DNA]</scope>
    <source>
        <strain evidence="9">585-1</strain>
    </source>
</reference>
<feature type="binding site" evidence="7">
    <location>
        <position position="196"/>
    </location>
    <ligand>
        <name>Zn(2+)</name>
        <dbReference type="ChEBI" id="CHEBI:29105"/>
    </ligand>
</feature>
<dbReference type="PATRIC" id="fig|1550024.3.peg.2059"/>
<dbReference type="PANTHER" id="PTHR11113:SF14">
    <property type="entry name" value="N-ACETYLGLUCOSAMINE-6-PHOSPHATE DEACETYLASE"/>
    <property type="match status" value="1"/>
</dbReference>
<evidence type="ECO:0000256" key="5">
    <source>
        <dbReference type="PIRNR" id="PIRNR038994"/>
    </source>
</evidence>
<dbReference type="CDD" id="cd00854">
    <property type="entry name" value="NagA"/>
    <property type="match status" value="1"/>
</dbReference>
<dbReference type="RefSeq" id="WP_050005313.1">
    <property type="nucleotide sequence ID" value="NZ_CAQJQL010000030.1"/>
</dbReference>
<comment type="similarity">
    <text evidence="1 5">Belongs to the metallo-dependent hydrolases superfamily. NagA family.</text>
</comment>
<evidence type="ECO:0000313" key="9">
    <source>
        <dbReference type="EMBL" id="KJF39907.1"/>
    </source>
</evidence>
<evidence type="ECO:0000256" key="4">
    <source>
        <dbReference type="ARBA" id="ARBA00023277"/>
    </source>
</evidence>
<keyword evidence="10" id="KW-1185">Reference proteome</keyword>